<evidence type="ECO:0000313" key="10">
    <source>
        <dbReference type="EMBL" id="WXB05525.1"/>
    </source>
</evidence>
<feature type="domain" description="Glycosyltransferase RgtA/B/C/D-like" evidence="9">
    <location>
        <begin position="65"/>
        <end position="227"/>
    </location>
</feature>
<proteinExistence type="predicted"/>
<feature type="transmembrane region" description="Helical" evidence="8">
    <location>
        <begin position="366"/>
        <end position="384"/>
    </location>
</feature>
<evidence type="ECO:0000256" key="1">
    <source>
        <dbReference type="ARBA" id="ARBA00004651"/>
    </source>
</evidence>
<keyword evidence="6 8" id="KW-1133">Transmembrane helix</keyword>
<dbReference type="InterPro" id="IPR050297">
    <property type="entry name" value="LipidA_mod_glycosyltrf_83"/>
</dbReference>
<dbReference type="Pfam" id="PF13231">
    <property type="entry name" value="PMT_2"/>
    <property type="match status" value="1"/>
</dbReference>
<keyword evidence="5 8" id="KW-0812">Transmembrane</keyword>
<feature type="transmembrane region" description="Helical" evidence="8">
    <location>
        <begin position="84"/>
        <end position="105"/>
    </location>
</feature>
<dbReference type="PANTHER" id="PTHR33908:SF11">
    <property type="entry name" value="MEMBRANE PROTEIN"/>
    <property type="match status" value="1"/>
</dbReference>
<feature type="transmembrane region" description="Helical" evidence="8">
    <location>
        <begin position="342"/>
        <end position="359"/>
    </location>
</feature>
<dbReference type="EC" id="2.4.-.-" evidence="10"/>
<keyword evidence="3 10" id="KW-0328">Glycosyltransferase</keyword>
<accession>A0ABZ2L427</accession>
<evidence type="ECO:0000256" key="2">
    <source>
        <dbReference type="ARBA" id="ARBA00022475"/>
    </source>
</evidence>
<gene>
    <name evidence="10" type="ORF">LVJ94_52600</name>
</gene>
<evidence type="ECO:0000313" key="11">
    <source>
        <dbReference type="Proteomes" id="UP001374803"/>
    </source>
</evidence>
<evidence type="ECO:0000256" key="5">
    <source>
        <dbReference type="ARBA" id="ARBA00022692"/>
    </source>
</evidence>
<reference evidence="10" key="1">
    <citation type="submission" date="2021-12" db="EMBL/GenBank/DDBJ databases">
        <title>Discovery of the Pendulisporaceae a myxobacterial family with distinct sporulation behavior and unique specialized metabolism.</title>
        <authorList>
            <person name="Garcia R."/>
            <person name="Popoff A."/>
            <person name="Bader C.D."/>
            <person name="Loehr J."/>
            <person name="Walesch S."/>
            <person name="Walt C."/>
            <person name="Boldt J."/>
            <person name="Bunk B."/>
            <person name="Haeckl F.J.F.P.J."/>
            <person name="Gunesch A.P."/>
            <person name="Birkelbach J."/>
            <person name="Nuebel U."/>
            <person name="Pietschmann T."/>
            <person name="Bach T."/>
            <person name="Mueller R."/>
        </authorList>
    </citation>
    <scope>NUCLEOTIDE SEQUENCE</scope>
    <source>
        <strain evidence="10">MSr11367</strain>
    </source>
</reference>
<dbReference type="EMBL" id="CP089983">
    <property type="protein sequence ID" value="WXB05525.1"/>
    <property type="molecule type" value="Genomic_DNA"/>
</dbReference>
<keyword evidence="11" id="KW-1185">Reference proteome</keyword>
<organism evidence="10 11">
    <name type="scientific">Pendulispora rubella</name>
    <dbReference type="NCBI Taxonomy" id="2741070"/>
    <lineage>
        <taxon>Bacteria</taxon>
        <taxon>Pseudomonadati</taxon>
        <taxon>Myxococcota</taxon>
        <taxon>Myxococcia</taxon>
        <taxon>Myxococcales</taxon>
        <taxon>Sorangiineae</taxon>
        <taxon>Pendulisporaceae</taxon>
        <taxon>Pendulispora</taxon>
    </lineage>
</organism>
<dbReference type="PANTHER" id="PTHR33908">
    <property type="entry name" value="MANNOSYLTRANSFERASE YKCB-RELATED"/>
    <property type="match status" value="1"/>
</dbReference>
<feature type="transmembrane region" description="Helical" evidence="8">
    <location>
        <begin position="439"/>
        <end position="455"/>
    </location>
</feature>
<keyword evidence="4 10" id="KW-0808">Transferase</keyword>
<evidence type="ECO:0000256" key="3">
    <source>
        <dbReference type="ARBA" id="ARBA00022676"/>
    </source>
</evidence>
<dbReference type="RefSeq" id="WP_394835171.1">
    <property type="nucleotide sequence ID" value="NZ_CP089929.1"/>
</dbReference>
<feature type="transmembrane region" description="Helical" evidence="8">
    <location>
        <begin position="390"/>
        <end position="408"/>
    </location>
</feature>
<protein>
    <submittedName>
        <fullName evidence="10">Glycosyltransferase family 39 protein</fullName>
        <ecNumber evidence="10">2.4.-.-</ecNumber>
    </submittedName>
</protein>
<sequence length="463" mass="50975">MRTALVLFVAAFLPRILIAHFLAGEPVWDGHYYDFGAHRIAQGLGYSDDVHVGGAPVWHPWCHYPVGYSAFLGFFYFVFGERAWVPNVVNAAVSSLLPVFTWALAREGLSETRARIAGALVAIHPGLILYSALVMTEPLAALATLMAFWITVRDPHAKRGIALGALMLGVGALVRPQALLVAPFLALRLWDARTPTPFRIGEWRVWGKLLVAAVLACALALVPVLPWTARNCRVMDGCALVSTNAGWNLAIGAFPRATGRFETLRASDGCREVTGQVQQDRCWLHYGLEQIREHPIHWLSLVPAKLGFTFDHESFPVEYLREARPHDWPETRRVAARELLTAVHRFLLIAALLGCIAFVRKGRRPVFAQGLLAALSALLVYVAVTSPSPTFWPLAVACALVPWLPIPGRSEWSSALLLPVSLLATTVFAHAVFFGEDRYHMVVTPVLCILAVAGLRKPAMRRA</sequence>
<keyword evidence="7 8" id="KW-0472">Membrane</keyword>
<keyword evidence="2" id="KW-1003">Cell membrane</keyword>
<name>A0ABZ2L427_9BACT</name>
<feature type="transmembrane region" description="Helical" evidence="8">
    <location>
        <begin position="161"/>
        <end position="185"/>
    </location>
</feature>
<dbReference type="GO" id="GO:0016757">
    <property type="term" value="F:glycosyltransferase activity"/>
    <property type="evidence" value="ECO:0007669"/>
    <property type="project" value="UniProtKB-KW"/>
</dbReference>
<feature type="transmembrane region" description="Helical" evidence="8">
    <location>
        <begin position="205"/>
        <end position="225"/>
    </location>
</feature>
<dbReference type="Proteomes" id="UP001374803">
    <property type="component" value="Chromosome"/>
</dbReference>
<dbReference type="InterPro" id="IPR038731">
    <property type="entry name" value="RgtA/B/C-like"/>
</dbReference>
<evidence type="ECO:0000256" key="6">
    <source>
        <dbReference type="ARBA" id="ARBA00022989"/>
    </source>
</evidence>
<feature type="transmembrane region" description="Helical" evidence="8">
    <location>
        <begin position="126"/>
        <end position="149"/>
    </location>
</feature>
<evidence type="ECO:0000259" key="9">
    <source>
        <dbReference type="Pfam" id="PF13231"/>
    </source>
</evidence>
<feature type="transmembrane region" description="Helical" evidence="8">
    <location>
        <begin position="415"/>
        <end position="433"/>
    </location>
</feature>
<evidence type="ECO:0000256" key="7">
    <source>
        <dbReference type="ARBA" id="ARBA00023136"/>
    </source>
</evidence>
<comment type="subcellular location">
    <subcellularLocation>
        <location evidence="1">Cell membrane</location>
        <topology evidence="1">Multi-pass membrane protein</topology>
    </subcellularLocation>
</comment>
<evidence type="ECO:0000256" key="8">
    <source>
        <dbReference type="SAM" id="Phobius"/>
    </source>
</evidence>
<evidence type="ECO:0000256" key="4">
    <source>
        <dbReference type="ARBA" id="ARBA00022679"/>
    </source>
</evidence>